<dbReference type="EMBL" id="AB855771">
    <property type="protein sequence ID" value="BAP25622.1"/>
    <property type="molecule type" value="Genomic_DNA"/>
</dbReference>
<feature type="transmembrane region" description="Helical" evidence="1">
    <location>
        <begin position="29"/>
        <end position="47"/>
    </location>
</feature>
<evidence type="ECO:0000256" key="1">
    <source>
        <dbReference type="SAM" id="Phobius"/>
    </source>
</evidence>
<name>A0A077K2A2_CLOBO</name>
<feature type="transmembrane region" description="Helical" evidence="1">
    <location>
        <begin position="68"/>
        <end position="90"/>
    </location>
</feature>
<feature type="transmembrane region" description="Helical" evidence="1">
    <location>
        <begin position="5"/>
        <end position="23"/>
    </location>
</feature>
<protein>
    <submittedName>
        <fullName evidence="2">Uncharacterized protein</fullName>
    </submittedName>
</protein>
<proteinExistence type="predicted"/>
<keyword evidence="2" id="KW-0614">Plasmid</keyword>
<keyword evidence="1" id="KW-0472">Membrane</keyword>
<keyword evidence="1" id="KW-0812">Transmembrane</keyword>
<sequence length="91" mass="10439">MFKNFIMFPLSIITLVGFIYIFLLGDTKLILLIISIASILAIIYNIIKHTKIIKCSKYEQSKYESKLALNKIITGVVILIILIPIMFIYLT</sequence>
<keyword evidence="1" id="KW-1133">Transmembrane helix</keyword>
<dbReference type="AlphaFoldDB" id="A0A077K2A2"/>
<organism evidence="2">
    <name type="scientific">Clostridium botulinum</name>
    <dbReference type="NCBI Taxonomy" id="1491"/>
    <lineage>
        <taxon>Bacteria</taxon>
        <taxon>Bacillati</taxon>
        <taxon>Bacillota</taxon>
        <taxon>Clostridia</taxon>
        <taxon>Eubacteriales</taxon>
        <taxon>Clostridiaceae</taxon>
        <taxon>Clostridium</taxon>
    </lineage>
</organism>
<accession>A0A077K2A2</accession>
<geneLocation type="plasmid" evidence="2">
    <name>pCB111</name>
</geneLocation>
<reference evidence="2" key="1">
    <citation type="submission" date="2013-09" db="EMBL/GenBank/DDBJ databases">
        <title>Analysis of type B2 neurotoxin-encoding plasmid in Clostridium botulinum.</title>
        <authorList>
            <person name="Hosomi K."/>
            <person name="Sakaguchi Y."/>
            <person name="Gotoh K."/>
            <person name="Nakamura K."/>
            <person name="Kohda T."/>
            <person name="Mukamoto M."/>
            <person name="Iida T."/>
            <person name="Kozaki S."/>
        </authorList>
    </citation>
    <scope>NUCLEOTIDE SEQUENCE</scope>
    <source>
        <strain evidence="2">111</strain>
        <plasmid evidence="2">pCB111</plasmid>
    </source>
</reference>
<evidence type="ECO:0000313" key="2">
    <source>
        <dbReference type="EMBL" id="BAP25622.1"/>
    </source>
</evidence>
<dbReference type="RefSeq" id="WP_032072374.1">
    <property type="nucleotide sequence ID" value="NC_025146.1"/>
</dbReference>